<dbReference type="AlphaFoldDB" id="A0A831UEG1"/>
<dbReference type="InterPro" id="IPR055259">
    <property type="entry name" value="YkvP/CgeB_Glyco_trans-like"/>
</dbReference>
<evidence type="ECO:0000259" key="1">
    <source>
        <dbReference type="Pfam" id="PF13524"/>
    </source>
</evidence>
<dbReference type="SUPFAM" id="SSF53335">
    <property type="entry name" value="S-adenosyl-L-methionine-dependent methyltransferases"/>
    <property type="match status" value="1"/>
</dbReference>
<reference evidence="2" key="1">
    <citation type="journal article" date="2020" name="mSystems">
        <title>Genome- and Community-Level Interaction Insights into Carbon Utilization and Element Cycling Functions of Hydrothermarchaeota in Hydrothermal Sediment.</title>
        <authorList>
            <person name="Zhou Z."/>
            <person name="Liu Y."/>
            <person name="Xu W."/>
            <person name="Pan J."/>
            <person name="Luo Z.H."/>
            <person name="Li M."/>
        </authorList>
    </citation>
    <scope>NUCLEOTIDE SEQUENCE [LARGE SCALE GENOMIC DNA]</scope>
    <source>
        <strain evidence="2">SpSt-349</strain>
    </source>
</reference>
<dbReference type="Pfam" id="PF13524">
    <property type="entry name" value="Glyco_trans_1_2"/>
    <property type="match status" value="1"/>
</dbReference>
<dbReference type="EMBL" id="DSOV01000059">
    <property type="protein sequence ID" value="HEN43371.1"/>
    <property type="molecule type" value="Genomic_DNA"/>
</dbReference>
<name>A0A831UEG1_GEOME</name>
<proteinExistence type="predicted"/>
<feature type="domain" description="Spore protein YkvP/CgeB glycosyl transferase-like" evidence="1">
    <location>
        <begin position="403"/>
        <end position="542"/>
    </location>
</feature>
<organism evidence="2">
    <name type="scientific">Geobacter metallireducens</name>
    <dbReference type="NCBI Taxonomy" id="28232"/>
    <lineage>
        <taxon>Bacteria</taxon>
        <taxon>Pseudomonadati</taxon>
        <taxon>Thermodesulfobacteriota</taxon>
        <taxon>Desulfuromonadia</taxon>
        <taxon>Geobacterales</taxon>
        <taxon>Geobacteraceae</taxon>
        <taxon>Geobacter</taxon>
    </lineage>
</organism>
<protein>
    <recommendedName>
        <fullName evidence="1">Spore protein YkvP/CgeB glycosyl transferase-like domain-containing protein</fullName>
    </recommendedName>
</protein>
<sequence length="572" mass="62020">MTPSIPDEASLPRAEVLAGRRGQETARVTGEGGCECYLHSLYDPRGEAAAFVPAPFSASTVLFLGTGLGYHLPLVLAANPQVRRIVLVERYPELAARAAEGAAGNGVLVEIVTATPGDPAPPLPADLDAAALAVVSHPPSLSANPSWYARYQVASATVGHERPNGAQASRRGPLTVLIPFEAYYTQRECINGFAALGHRVVTLDLRGREGDEVPLFREALLRERPDLVFSVNMRGLDRRGVVAGMLERLGIPLALWFVDSPEFILYGEAMPSPAACHVFMWDRSYIPAVAGQGYRVDYLPLAADTVLAEQAAVQDRFRAPLSFVGNSLVSGFLARLAVKFPPSVAGDAFVGRAMDRIIASRGDQARVLDELIAEAAPLLPDADARLFFRAYLLHGATSAYRTRLLERLLPLGLTFFGDPDGWRRVFGPGIRAFPDVNYFRETPAVYASADININATSLQMPHTVNQRVFDVPLCGGFLLTDRQGALFELFDEDEVAVYDGIDAVVETARFYLGEPGLRRAIAEKARQRVLGEHTYGHRMGRVITTVIGDVKAGTRDWGPGTGKGGTREMVVR</sequence>
<dbReference type="InterPro" id="IPR029063">
    <property type="entry name" value="SAM-dependent_MTases_sf"/>
</dbReference>
<comment type="caution">
    <text evidence="2">The sequence shown here is derived from an EMBL/GenBank/DDBJ whole genome shotgun (WGS) entry which is preliminary data.</text>
</comment>
<accession>A0A831UEG1</accession>
<gene>
    <name evidence="2" type="ORF">ENQ87_13565</name>
</gene>
<evidence type="ECO:0000313" key="2">
    <source>
        <dbReference type="EMBL" id="HEN43371.1"/>
    </source>
</evidence>